<dbReference type="SUPFAM" id="SSF49590">
    <property type="entry name" value="PHL pollen allergen"/>
    <property type="match status" value="1"/>
</dbReference>
<dbReference type="PROSITE" id="PS50843">
    <property type="entry name" value="EXPANSIN_CBD"/>
    <property type="match status" value="1"/>
</dbReference>
<evidence type="ECO:0000259" key="16">
    <source>
        <dbReference type="PROSITE" id="PS50843"/>
    </source>
</evidence>
<evidence type="ECO:0000256" key="10">
    <source>
        <dbReference type="ARBA" id="ARBA00023136"/>
    </source>
</evidence>
<dbReference type="PROSITE" id="PS50089">
    <property type="entry name" value="ZF_RING_2"/>
    <property type="match status" value="1"/>
</dbReference>
<dbReference type="InterPro" id="IPR007118">
    <property type="entry name" value="Expan_Lol_pI"/>
</dbReference>
<feature type="region of interest" description="Disordered" evidence="13">
    <location>
        <begin position="110"/>
        <end position="139"/>
    </location>
</feature>
<dbReference type="Gene3D" id="2.60.40.760">
    <property type="entry name" value="Expansin, cellulose-binding-like domain"/>
    <property type="match status" value="1"/>
</dbReference>
<protein>
    <recommendedName>
        <fullName evidence="19">Expansin</fullName>
    </recommendedName>
</protein>
<dbReference type="GO" id="GO:0005576">
    <property type="term" value="C:extracellular region"/>
    <property type="evidence" value="ECO:0007669"/>
    <property type="project" value="InterPro"/>
</dbReference>
<dbReference type="SMART" id="SM00184">
    <property type="entry name" value="RING"/>
    <property type="match status" value="1"/>
</dbReference>
<accession>A0A5D2RQ45</accession>
<dbReference type="GO" id="GO:0009653">
    <property type="term" value="P:anatomical structure morphogenesis"/>
    <property type="evidence" value="ECO:0007669"/>
    <property type="project" value="UniProtKB-ARBA"/>
</dbReference>
<dbReference type="InterPro" id="IPR018957">
    <property type="entry name" value="Znf_C3HC4_RING-type"/>
</dbReference>
<keyword evidence="8 12" id="KW-0863">Zinc-finger</keyword>
<evidence type="ECO:0000256" key="5">
    <source>
        <dbReference type="ARBA" id="ARBA00022525"/>
    </source>
</evidence>
<dbReference type="GO" id="GO:0016020">
    <property type="term" value="C:membrane"/>
    <property type="evidence" value="ECO:0007669"/>
    <property type="project" value="UniProtKB-SubCell"/>
</dbReference>
<feature type="domain" description="Expansin-like CBD" evidence="16">
    <location>
        <begin position="330"/>
        <end position="410"/>
    </location>
</feature>
<keyword evidence="7" id="KW-0732">Signal</keyword>
<evidence type="ECO:0000256" key="11">
    <source>
        <dbReference type="ARBA" id="ARBA00023316"/>
    </source>
</evidence>
<dbReference type="InterPro" id="IPR007112">
    <property type="entry name" value="Expansin/allergen_DPBB_dom"/>
</dbReference>
<evidence type="ECO:0000256" key="3">
    <source>
        <dbReference type="ARBA" id="ARBA00005392"/>
    </source>
</evidence>
<feature type="domain" description="Expansin-like EG45" evidence="15">
    <location>
        <begin position="209"/>
        <end position="320"/>
    </location>
</feature>
<reference evidence="17 18" key="1">
    <citation type="submission" date="2019-07" db="EMBL/GenBank/DDBJ databases">
        <title>WGS assembly of Gossypium tomentosum.</title>
        <authorList>
            <person name="Chen Z.J."/>
            <person name="Sreedasyam A."/>
            <person name="Ando A."/>
            <person name="Song Q."/>
            <person name="De L."/>
            <person name="Hulse-Kemp A."/>
            <person name="Ding M."/>
            <person name="Ye W."/>
            <person name="Kirkbride R."/>
            <person name="Jenkins J."/>
            <person name="Plott C."/>
            <person name="Lovell J."/>
            <person name="Lin Y.-M."/>
            <person name="Vaughn R."/>
            <person name="Liu B."/>
            <person name="Li W."/>
            <person name="Simpson S."/>
            <person name="Scheffler B."/>
            <person name="Saski C."/>
            <person name="Grover C."/>
            <person name="Hu G."/>
            <person name="Conover J."/>
            <person name="Carlson J."/>
            <person name="Shu S."/>
            <person name="Boston L."/>
            <person name="Williams M."/>
            <person name="Peterson D."/>
            <person name="Mcgee K."/>
            <person name="Jones D."/>
            <person name="Wendel J."/>
            <person name="Stelly D."/>
            <person name="Grimwood J."/>
            <person name="Schmutz J."/>
        </authorList>
    </citation>
    <scope>NUCLEOTIDE SEQUENCE [LARGE SCALE GENOMIC DNA]</scope>
    <source>
        <strain evidence="17">7179.01</strain>
    </source>
</reference>
<gene>
    <name evidence="17" type="ORF">ES332_A01G078000v1</name>
</gene>
<evidence type="ECO:0000259" key="15">
    <source>
        <dbReference type="PROSITE" id="PS50842"/>
    </source>
</evidence>
<dbReference type="Pfam" id="PF01357">
    <property type="entry name" value="Expansin_C"/>
    <property type="match status" value="1"/>
</dbReference>
<dbReference type="PROSITE" id="PS50842">
    <property type="entry name" value="EXPANSIN_EG45"/>
    <property type="match status" value="1"/>
</dbReference>
<name>A0A5D2RQ45_GOSTO</name>
<dbReference type="PROSITE" id="PS00518">
    <property type="entry name" value="ZF_RING_1"/>
    <property type="match status" value="1"/>
</dbReference>
<proteinExistence type="inferred from homology"/>
<dbReference type="SMART" id="SM00837">
    <property type="entry name" value="DPBB_1"/>
    <property type="match status" value="1"/>
</dbReference>
<dbReference type="Gene3D" id="2.40.40.10">
    <property type="entry name" value="RlpA-like domain"/>
    <property type="match status" value="1"/>
</dbReference>
<dbReference type="InterPro" id="IPR036749">
    <property type="entry name" value="Expansin_CBD_sf"/>
</dbReference>
<evidence type="ECO:0000256" key="8">
    <source>
        <dbReference type="ARBA" id="ARBA00022771"/>
    </source>
</evidence>
<keyword evidence="18" id="KW-1185">Reference proteome</keyword>
<keyword evidence="5" id="KW-0964">Secreted</keyword>
<dbReference type="AlphaFoldDB" id="A0A5D2RQ45"/>
<comment type="similarity">
    <text evidence="3">Belongs to the expansin family. Expansin A subfamily.</text>
</comment>
<evidence type="ECO:0000256" key="9">
    <source>
        <dbReference type="ARBA" id="ARBA00022833"/>
    </source>
</evidence>
<keyword evidence="4" id="KW-0134">Cell wall</keyword>
<dbReference type="Pfam" id="PF00097">
    <property type="entry name" value="zf-C3HC4"/>
    <property type="match status" value="1"/>
</dbReference>
<evidence type="ECO:0000313" key="18">
    <source>
        <dbReference type="Proteomes" id="UP000322667"/>
    </source>
</evidence>
<dbReference type="InterPro" id="IPR007117">
    <property type="entry name" value="Expansin_CBD"/>
</dbReference>
<evidence type="ECO:0000256" key="2">
    <source>
        <dbReference type="ARBA" id="ARBA00004191"/>
    </source>
</evidence>
<evidence type="ECO:0000256" key="12">
    <source>
        <dbReference type="PROSITE-ProRule" id="PRU00175"/>
    </source>
</evidence>
<keyword evidence="10" id="KW-0472">Membrane</keyword>
<keyword evidence="9" id="KW-0862">Zinc</keyword>
<evidence type="ECO:0000256" key="13">
    <source>
        <dbReference type="SAM" id="MobiDB-lite"/>
    </source>
</evidence>
<sequence length="415" mass="46288">MAMEPNFFEQESHFESDGDISLKNKWNPIPEPTKDLEKDSSCFDCSICFESAQEPVVTLCGHLYCWPCIYKWLNVQTSSLDTDPRQKNCPVCKASISSCSLVPLYGHGTSSHSQPKTPHSDLIIPQRPPPSTSNMTAPSSHLNQQLHENFFHSQSQAFHNQQYFPPYGGYATLASSDLSGIPMTNFFHPMIGTLGEMVYARIFGSSNTRGACGYDNTLHAGFGANTAALSGALFRDGEACGACYQLRCDYAADPKWCLRRAGVTITATNFCPSNNNGGWCNPPHHHFDMSFPAFLRIARHGDEGIVPVLYRRVPCKRRGGVRFTLKGQSSFNMVMITNVGGSGNVKAAWIRGSRTRTWLPMNRNWGANWQSSIDLRNQRMSFKLTLVDGKTLEFLNVVPSTWKFGQTFASTRQFF</sequence>
<evidence type="ECO:0000256" key="4">
    <source>
        <dbReference type="ARBA" id="ARBA00022512"/>
    </source>
</evidence>
<evidence type="ECO:0000313" key="17">
    <source>
        <dbReference type="EMBL" id="TYI42158.1"/>
    </source>
</evidence>
<dbReference type="GO" id="GO:0009664">
    <property type="term" value="P:plant-type cell wall organization"/>
    <property type="evidence" value="ECO:0007669"/>
    <property type="project" value="InterPro"/>
</dbReference>
<dbReference type="Proteomes" id="UP000322667">
    <property type="component" value="Chromosome A01"/>
</dbReference>
<dbReference type="PRINTS" id="PR01225">
    <property type="entry name" value="EXPANSNFAMLY"/>
</dbReference>
<dbReference type="SUPFAM" id="SSF57850">
    <property type="entry name" value="RING/U-box"/>
    <property type="match status" value="1"/>
</dbReference>
<dbReference type="EMBL" id="CM017610">
    <property type="protein sequence ID" value="TYI42158.1"/>
    <property type="molecule type" value="Genomic_DNA"/>
</dbReference>
<evidence type="ECO:0000256" key="1">
    <source>
        <dbReference type="ARBA" id="ARBA00004170"/>
    </source>
</evidence>
<evidence type="ECO:0000259" key="14">
    <source>
        <dbReference type="PROSITE" id="PS50089"/>
    </source>
</evidence>
<dbReference type="CDD" id="cd22274">
    <property type="entry name" value="DPBB_EXPA_N"/>
    <property type="match status" value="1"/>
</dbReference>
<dbReference type="InterPro" id="IPR036908">
    <property type="entry name" value="RlpA-like_sf"/>
</dbReference>
<dbReference type="InterPro" id="IPR001841">
    <property type="entry name" value="Znf_RING"/>
</dbReference>
<dbReference type="InterPro" id="IPR002963">
    <property type="entry name" value="Expansin"/>
</dbReference>
<feature type="domain" description="RING-type" evidence="14">
    <location>
        <begin position="45"/>
        <end position="93"/>
    </location>
</feature>
<dbReference type="PRINTS" id="PR01226">
    <property type="entry name" value="EXPANSIN"/>
</dbReference>
<dbReference type="GO" id="GO:0008270">
    <property type="term" value="F:zinc ion binding"/>
    <property type="evidence" value="ECO:0007669"/>
    <property type="project" value="UniProtKB-KW"/>
</dbReference>
<dbReference type="SUPFAM" id="SSF50685">
    <property type="entry name" value="Barwin-like endoglucanases"/>
    <property type="match status" value="1"/>
</dbReference>
<keyword evidence="11" id="KW-0961">Cell wall biogenesis/degradation</keyword>
<keyword evidence="6" id="KW-0479">Metal-binding</keyword>
<evidence type="ECO:0000256" key="6">
    <source>
        <dbReference type="ARBA" id="ARBA00022723"/>
    </source>
</evidence>
<dbReference type="InterPro" id="IPR017907">
    <property type="entry name" value="Znf_RING_CS"/>
</dbReference>
<dbReference type="InterPro" id="IPR013083">
    <property type="entry name" value="Znf_RING/FYVE/PHD"/>
</dbReference>
<evidence type="ECO:0008006" key="19">
    <source>
        <dbReference type="Google" id="ProtNLM"/>
    </source>
</evidence>
<dbReference type="Pfam" id="PF03330">
    <property type="entry name" value="DPBB_1"/>
    <property type="match status" value="1"/>
</dbReference>
<dbReference type="PANTHER" id="PTHR31867">
    <property type="entry name" value="EXPANSIN-A15"/>
    <property type="match status" value="1"/>
</dbReference>
<dbReference type="InterPro" id="IPR009009">
    <property type="entry name" value="RlpA-like_DPBB"/>
</dbReference>
<organism evidence="17 18">
    <name type="scientific">Gossypium tomentosum</name>
    <name type="common">Hawaiian cotton</name>
    <name type="synonym">Gossypium sandvicense</name>
    <dbReference type="NCBI Taxonomy" id="34277"/>
    <lineage>
        <taxon>Eukaryota</taxon>
        <taxon>Viridiplantae</taxon>
        <taxon>Streptophyta</taxon>
        <taxon>Embryophyta</taxon>
        <taxon>Tracheophyta</taxon>
        <taxon>Spermatophyta</taxon>
        <taxon>Magnoliopsida</taxon>
        <taxon>eudicotyledons</taxon>
        <taxon>Gunneridae</taxon>
        <taxon>Pentapetalae</taxon>
        <taxon>rosids</taxon>
        <taxon>malvids</taxon>
        <taxon>Malvales</taxon>
        <taxon>Malvaceae</taxon>
        <taxon>Malvoideae</taxon>
        <taxon>Gossypium</taxon>
    </lineage>
</organism>
<evidence type="ECO:0000256" key="7">
    <source>
        <dbReference type="ARBA" id="ARBA00022729"/>
    </source>
</evidence>
<dbReference type="Gene3D" id="3.30.40.10">
    <property type="entry name" value="Zinc/RING finger domain, C3HC4 (zinc finger)"/>
    <property type="match status" value="1"/>
</dbReference>
<comment type="subcellular location">
    <subcellularLocation>
        <location evidence="1">Membrane</location>
        <topology evidence="1">Peripheral membrane protein</topology>
    </subcellularLocation>
    <subcellularLocation>
        <location evidence="2">Secreted</location>
        <location evidence="2">Cell wall</location>
    </subcellularLocation>
</comment>